<reference evidence="1" key="1">
    <citation type="submission" date="2022-11" db="EMBL/GenBank/DDBJ databases">
        <title>Genome Resource of Sclerotinia nivalis Strain SnTB1, a Plant Pathogen Isolated from American Ginseng.</title>
        <authorList>
            <person name="Fan S."/>
        </authorList>
    </citation>
    <scope>NUCLEOTIDE SEQUENCE</scope>
    <source>
        <strain evidence="1">SnTB1</strain>
    </source>
</reference>
<comment type="caution">
    <text evidence="1">The sequence shown here is derived from an EMBL/GenBank/DDBJ whole genome shotgun (WGS) entry which is preliminary data.</text>
</comment>
<dbReference type="OrthoDB" id="3469093at2759"/>
<evidence type="ECO:0000313" key="2">
    <source>
        <dbReference type="Proteomes" id="UP001152300"/>
    </source>
</evidence>
<dbReference type="EMBL" id="JAPEIS010000007">
    <property type="protein sequence ID" value="KAJ8064782.1"/>
    <property type="molecule type" value="Genomic_DNA"/>
</dbReference>
<gene>
    <name evidence="1" type="ORF">OCU04_007092</name>
</gene>
<keyword evidence="2" id="KW-1185">Reference proteome</keyword>
<accession>A0A9X0AL45</accession>
<protein>
    <submittedName>
        <fullName evidence="1">Uncharacterized protein</fullName>
    </submittedName>
</protein>
<dbReference type="AlphaFoldDB" id="A0A9X0AL45"/>
<name>A0A9X0AL45_9HELO</name>
<proteinExistence type="predicted"/>
<sequence>MTPPTSAIVPSDKTTSEADRFAHIPTHQFIKFFPDENKLRVILDFLSHGPHPDEGTVDHLLEMINILPLYAKETNILFLGIFFRPRDKDDLRLTLARHLMIDRIVEEINEFPNLTKFRACLCVYRFHWDQVADLASALYGIHTLPSRRDFNVGECELAVMEYRSQGRWILPGSSLDRYLRSRFHH</sequence>
<organism evidence="1 2">
    <name type="scientific">Sclerotinia nivalis</name>
    <dbReference type="NCBI Taxonomy" id="352851"/>
    <lineage>
        <taxon>Eukaryota</taxon>
        <taxon>Fungi</taxon>
        <taxon>Dikarya</taxon>
        <taxon>Ascomycota</taxon>
        <taxon>Pezizomycotina</taxon>
        <taxon>Leotiomycetes</taxon>
        <taxon>Helotiales</taxon>
        <taxon>Sclerotiniaceae</taxon>
        <taxon>Sclerotinia</taxon>
    </lineage>
</organism>
<dbReference type="Proteomes" id="UP001152300">
    <property type="component" value="Unassembled WGS sequence"/>
</dbReference>
<evidence type="ECO:0000313" key="1">
    <source>
        <dbReference type="EMBL" id="KAJ8064782.1"/>
    </source>
</evidence>